<evidence type="ECO:0000313" key="2">
    <source>
        <dbReference type="Proteomes" id="UP000775213"/>
    </source>
</evidence>
<dbReference type="AlphaFoldDB" id="A0AAV7GZV5"/>
<dbReference type="EMBL" id="JAGFBR010000009">
    <property type="protein sequence ID" value="KAH0461018.1"/>
    <property type="molecule type" value="Genomic_DNA"/>
</dbReference>
<name>A0AAV7GZV5_DENCH</name>
<proteinExistence type="predicted"/>
<protein>
    <submittedName>
        <fullName evidence="1">Uncharacterized protein</fullName>
    </submittedName>
</protein>
<reference evidence="1 2" key="1">
    <citation type="journal article" date="2021" name="Hortic Res">
        <title>Chromosome-scale assembly of the Dendrobium chrysotoxum genome enhances the understanding of orchid evolution.</title>
        <authorList>
            <person name="Zhang Y."/>
            <person name="Zhang G.Q."/>
            <person name="Zhang D."/>
            <person name="Liu X.D."/>
            <person name="Xu X.Y."/>
            <person name="Sun W.H."/>
            <person name="Yu X."/>
            <person name="Zhu X."/>
            <person name="Wang Z.W."/>
            <person name="Zhao X."/>
            <person name="Zhong W.Y."/>
            <person name="Chen H."/>
            <person name="Yin W.L."/>
            <person name="Huang T."/>
            <person name="Niu S.C."/>
            <person name="Liu Z.J."/>
        </authorList>
    </citation>
    <scope>NUCLEOTIDE SEQUENCE [LARGE SCALE GENOMIC DNA]</scope>
    <source>
        <strain evidence="1">Lindl</strain>
    </source>
</reference>
<evidence type="ECO:0000313" key="1">
    <source>
        <dbReference type="EMBL" id="KAH0461018.1"/>
    </source>
</evidence>
<sequence length="186" mass="20836">MPENSKELTALRRPMKQHHSTIFNTAEVLQIKYHSAMFSVCQHHSVNKAITTALPVLQSQEVSLAALDFLFSNTTSVTVVGRTIVSDSGQRKACQGLSDEGPTVMAGQRFSSGSLEAWIHWRWFQGGAKGFFKPHSSSLLPPSSPPIMWRMREYPKVNVMAAVSFKHKFFYVAYGWEGSTVDMRVL</sequence>
<accession>A0AAV7GZV5</accession>
<comment type="caution">
    <text evidence="1">The sequence shown here is derived from an EMBL/GenBank/DDBJ whole genome shotgun (WGS) entry which is preliminary data.</text>
</comment>
<keyword evidence="2" id="KW-1185">Reference proteome</keyword>
<organism evidence="1 2">
    <name type="scientific">Dendrobium chrysotoxum</name>
    <name type="common">Orchid</name>
    <dbReference type="NCBI Taxonomy" id="161865"/>
    <lineage>
        <taxon>Eukaryota</taxon>
        <taxon>Viridiplantae</taxon>
        <taxon>Streptophyta</taxon>
        <taxon>Embryophyta</taxon>
        <taxon>Tracheophyta</taxon>
        <taxon>Spermatophyta</taxon>
        <taxon>Magnoliopsida</taxon>
        <taxon>Liliopsida</taxon>
        <taxon>Asparagales</taxon>
        <taxon>Orchidaceae</taxon>
        <taxon>Epidendroideae</taxon>
        <taxon>Malaxideae</taxon>
        <taxon>Dendrobiinae</taxon>
        <taxon>Dendrobium</taxon>
    </lineage>
</organism>
<dbReference type="Proteomes" id="UP000775213">
    <property type="component" value="Unassembled WGS sequence"/>
</dbReference>
<gene>
    <name evidence="1" type="ORF">IEQ34_008593</name>
</gene>